<organism evidence="2 3">
    <name type="scientific">Algoriphagus taiwanensis</name>
    <dbReference type="NCBI Taxonomy" id="1445656"/>
    <lineage>
        <taxon>Bacteria</taxon>
        <taxon>Pseudomonadati</taxon>
        <taxon>Bacteroidota</taxon>
        <taxon>Cytophagia</taxon>
        <taxon>Cytophagales</taxon>
        <taxon>Cyclobacteriaceae</taxon>
        <taxon>Algoriphagus</taxon>
    </lineage>
</organism>
<dbReference type="SUPFAM" id="SSF56322">
    <property type="entry name" value="ADC synthase"/>
    <property type="match status" value="1"/>
</dbReference>
<keyword evidence="3" id="KW-1185">Reference proteome</keyword>
<protein>
    <submittedName>
        <fullName evidence="2">Aminodeoxychorismate synthase component I</fullName>
    </submittedName>
</protein>
<evidence type="ECO:0000313" key="2">
    <source>
        <dbReference type="EMBL" id="GMQ31829.1"/>
    </source>
</evidence>
<feature type="domain" description="Chorismate-utilising enzyme C-terminal" evidence="1">
    <location>
        <begin position="72"/>
        <end position="316"/>
    </location>
</feature>
<dbReference type="EMBL" id="BTPE01000001">
    <property type="protein sequence ID" value="GMQ31829.1"/>
    <property type="molecule type" value="Genomic_DNA"/>
</dbReference>
<dbReference type="Proteomes" id="UP001307705">
    <property type="component" value="Unassembled WGS sequence"/>
</dbReference>
<evidence type="ECO:0000259" key="1">
    <source>
        <dbReference type="Pfam" id="PF00425"/>
    </source>
</evidence>
<dbReference type="InterPro" id="IPR019999">
    <property type="entry name" value="Anth_synth_I-like"/>
</dbReference>
<dbReference type="PRINTS" id="PR00095">
    <property type="entry name" value="ANTSNTHASEI"/>
</dbReference>
<gene>
    <name evidence="2" type="ORF">Ataiwa_01010</name>
</gene>
<sequence length="322" mass="37085">MTREEFCRQTEEWGKSRTPFFFLLDFEGKNPQAYTWEEAEKLGIYFRIGQRSNFVPQAVPSRVKWAYSPISYEEYQWRFKQVHEHILQGDSYLLNLTFPSKVKTDRSLAELFHLGKAPYQLLFQDRFAVFSPEGFVKMEGEEIATFPMKGTLDGSVERAEEVLLANTKEEWEHNTVVDLLRNDLAMVAKKIRVARYRYTERIPAGGKEIVQTSSEIRGTLPENWHEKIGEILLRLLPAGSVTGAPKVKTVEIIQAAELDERGYYCGVFGLFDGEKVESAVAIRFLENRDGEFYFRSGGGITALSQAEEEYQELLTKIYVPFV</sequence>
<proteinExistence type="predicted"/>
<reference evidence="2 3" key="1">
    <citation type="submission" date="2023-08" db="EMBL/GenBank/DDBJ databases">
        <title>Draft genome sequence of Algoriphagus taiwanensis.</title>
        <authorList>
            <person name="Takatani N."/>
            <person name="Hosokawa M."/>
            <person name="Sawabe T."/>
        </authorList>
    </citation>
    <scope>NUCLEOTIDE SEQUENCE [LARGE SCALE GENOMIC DNA]</scope>
    <source>
        <strain evidence="2 3">JCM 19755</strain>
    </source>
</reference>
<dbReference type="PANTHER" id="PTHR11236">
    <property type="entry name" value="AMINOBENZOATE/ANTHRANILATE SYNTHASE"/>
    <property type="match status" value="1"/>
</dbReference>
<dbReference type="InterPro" id="IPR015890">
    <property type="entry name" value="Chorismate_C"/>
</dbReference>
<name>A0ABQ6PV43_9BACT</name>
<comment type="caution">
    <text evidence="2">The sequence shown here is derived from an EMBL/GenBank/DDBJ whole genome shotgun (WGS) entry which is preliminary data.</text>
</comment>
<dbReference type="PANTHER" id="PTHR11236:SF50">
    <property type="entry name" value="AMINODEOXYCHORISMATE SYNTHASE COMPONENT 1"/>
    <property type="match status" value="1"/>
</dbReference>
<dbReference type="RefSeq" id="WP_338226684.1">
    <property type="nucleotide sequence ID" value="NZ_BTPE01000001.1"/>
</dbReference>
<accession>A0ABQ6PV43</accession>
<dbReference type="Gene3D" id="3.60.120.10">
    <property type="entry name" value="Anthranilate synthase"/>
    <property type="match status" value="1"/>
</dbReference>
<dbReference type="NCBIfam" id="NF005486">
    <property type="entry name" value="PRK07093.1"/>
    <property type="match status" value="1"/>
</dbReference>
<dbReference type="Pfam" id="PF00425">
    <property type="entry name" value="Chorismate_bind"/>
    <property type="match status" value="1"/>
</dbReference>
<dbReference type="InterPro" id="IPR005801">
    <property type="entry name" value="ADC_synthase"/>
</dbReference>
<evidence type="ECO:0000313" key="3">
    <source>
        <dbReference type="Proteomes" id="UP001307705"/>
    </source>
</evidence>